<evidence type="ECO:0000313" key="3">
    <source>
        <dbReference type="Proteomes" id="UP000664702"/>
    </source>
</evidence>
<evidence type="ECO:0000313" key="2">
    <source>
        <dbReference type="EMBL" id="UEM08618.1"/>
    </source>
</evidence>
<dbReference type="KEGG" id="bban:J4G43_028075"/>
<evidence type="ECO:0000313" key="1">
    <source>
        <dbReference type="EMBL" id="MBO1864984.1"/>
    </source>
</evidence>
<dbReference type="RefSeq" id="WP_208086942.1">
    <property type="nucleotide sequence ID" value="NZ_CP086136.1"/>
</dbReference>
<reference evidence="2 3" key="2">
    <citation type="journal article" date="2022" name="Int. J. Syst. Evol. Microbiol.">
        <title>Strains of Bradyrhizobium barranii sp. nov. associated with legumes native to Canada are symbionts of soybeans and belong to different subspecies (subsp. barranii subsp. nov. and subsp. apii subsp. nov.) and symbiovars (sv. glycinearum and sv. septentrionale).</title>
        <authorList>
            <person name="Bromfield E.S.P."/>
            <person name="Cloutier S."/>
            <person name="Wasai-Hara S."/>
            <person name="Minamisawa K."/>
        </authorList>
    </citation>
    <scope>NUCLEOTIDE SEQUENCE [LARGE SCALE GENOMIC DNA]</scope>
    <source>
        <strain evidence="2 3">144S4</strain>
    </source>
</reference>
<dbReference type="EMBL" id="JAGEMI010000001">
    <property type="protein sequence ID" value="MBO1864984.1"/>
    <property type="molecule type" value="Genomic_DNA"/>
</dbReference>
<dbReference type="Proteomes" id="UP000664702">
    <property type="component" value="Chromosome"/>
</dbReference>
<organism evidence="1">
    <name type="scientific">Bradyrhizobium barranii subsp. barranii</name>
    <dbReference type="NCBI Taxonomy" id="2823807"/>
    <lineage>
        <taxon>Bacteria</taxon>
        <taxon>Pseudomonadati</taxon>
        <taxon>Pseudomonadota</taxon>
        <taxon>Alphaproteobacteria</taxon>
        <taxon>Hyphomicrobiales</taxon>
        <taxon>Nitrobacteraceae</taxon>
        <taxon>Bradyrhizobium</taxon>
        <taxon>Bradyrhizobium barranii</taxon>
    </lineage>
</organism>
<proteinExistence type="predicted"/>
<dbReference type="EMBL" id="CP086136">
    <property type="protein sequence ID" value="UEM08618.1"/>
    <property type="molecule type" value="Genomic_DNA"/>
</dbReference>
<reference evidence="1" key="1">
    <citation type="submission" date="2021-03" db="EMBL/GenBank/DDBJ databases">
        <title>Whole Genome Sequence of Bradyrhizobium sp. Strain 144S4.</title>
        <authorList>
            <person name="Bromfield E.S.P."/>
            <person name="Cloutier S."/>
        </authorList>
    </citation>
    <scope>NUCLEOTIDE SEQUENCE [LARGE SCALE GENOMIC DNA]</scope>
    <source>
        <strain evidence="1">144S4</strain>
    </source>
</reference>
<dbReference type="Gene3D" id="3.40.50.410">
    <property type="entry name" value="von Willebrand factor, type A domain"/>
    <property type="match status" value="1"/>
</dbReference>
<sequence>MPRLDQSADVETHALGNNFSFTGARIEGLGATEYTLVDIEVDMSGSVSPFLADLIAMIKESVGACAKSPRSDNLLVRVAAFSTSYPGGINEVHGFIPLASIDHGAYDQLHAGGGTPLFDACYVGVGATFSYARMLFDQEFNANGISFTITDGEDTGGAASPAMIRAEIDRAKKEEFLESHVSVLIGINAAHCAAALDRFRREAGITQFIDAGDVTKGKLAKLAAFVSQSVSSTSQALGTGGPSQAIAATI</sequence>
<accession>A0A939S2X7</accession>
<dbReference type="SUPFAM" id="SSF53300">
    <property type="entry name" value="vWA-like"/>
    <property type="match status" value="1"/>
</dbReference>
<dbReference type="AlphaFoldDB" id="A0A939S2X7"/>
<evidence type="ECO:0008006" key="4">
    <source>
        <dbReference type="Google" id="ProtNLM"/>
    </source>
</evidence>
<protein>
    <recommendedName>
        <fullName evidence="4">VWFA domain-containing protein</fullName>
    </recommendedName>
</protein>
<name>A0A939S2X7_9BRAD</name>
<gene>
    <name evidence="2" type="ORF">J4G43_028075</name>
    <name evidence="1" type="ORF">J4G43_30065</name>
</gene>
<dbReference type="InterPro" id="IPR036465">
    <property type="entry name" value="vWFA_dom_sf"/>
</dbReference>